<gene>
    <name evidence="5" type="ORF">DIZ78_12540</name>
</gene>
<comment type="caution">
    <text evidence="5">The sequence shown here is derived from an EMBL/GenBank/DDBJ whole genome shotgun (WGS) entry which is preliminary data.</text>
</comment>
<evidence type="ECO:0000313" key="6">
    <source>
        <dbReference type="Proteomes" id="UP000254771"/>
    </source>
</evidence>
<sequence length="56" mass="6530">MSQLPRLDCKLNIAPVLDWTNRYCRHLLRLISRHTLLYTEMITTGAIIHGNRCFCG</sequence>
<evidence type="ECO:0000256" key="2">
    <source>
        <dbReference type="ARBA" id="ARBA00022857"/>
    </source>
</evidence>
<keyword evidence="6" id="KW-1185">Reference proteome</keyword>
<evidence type="ECO:0000313" key="5">
    <source>
        <dbReference type="EMBL" id="RDH84361.1"/>
    </source>
</evidence>
<dbReference type="Gene3D" id="3.20.20.70">
    <property type="entry name" value="Aldolase class I"/>
    <property type="match status" value="1"/>
</dbReference>
<dbReference type="Proteomes" id="UP000254771">
    <property type="component" value="Unassembled WGS sequence"/>
</dbReference>
<protein>
    <recommendedName>
        <fullName evidence="4">DUS-like FMN-binding domain-containing protein</fullName>
    </recommendedName>
</protein>
<dbReference type="SUPFAM" id="SSF51395">
    <property type="entry name" value="FMN-linked oxidoreductases"/>
    <property type="match status" value="1"/>
</dbReference>
<organism evidence="5 6">
    <name type="scientific">endosymbiont of Escarpia spicata</name>
    <dbReference type="NCBI Taxonomy" id="2200908"/>
    <lineage>
        <taxon>Bacteria</taxon>
        <taxon>Pseudomonadati</taxon>
        <taxon>Pseudomonadota</taxon>
        <taxon>Gammaproteobacteria</taxon>
        <taxon>sulfur-oxidizing symbionts</taxon>
    </lineage>
</organism>
<dbReference type="GO" id="GO:0017150">
    <property type="term" value="F:tRNA dihydrouridine synthase activity"/>
    <property type="evidence" value="ECO:0007669"/>
    <property type="project" value="InterPro"/>
</dbReference>
<feature type="domain" description="DUS-like FMN-binding" evidence="4">
    <location>
        <begin position="13"/>
        <end position="52"/>
    </location>
</feature>
<keyword evidence="1" id="KW-0820">tRNA-binding</keyword>
<dbReference type="PANTHER" id="PTHR42907">
    <property type="entry name" value="FMN-LINKED OXIDOREDUCTASES SUPERFAMILY PROTEIN"/>
    <property type="match status" value="1"/>
</dbReference>
<dbReference type="Pfam" id="PF01207">
    <property type="entry name" value="Dus"/>
    <property type="match status" value="1"/>
</dbReference>
<dbReference type="GO" id="GO:0000049">
    <property type="term" value="F:tRNA binding"/>
    <property type="evidence" value="ECO:0007669"/>
    <property type="project" value="UniProtKB-KW"/>
</dbReference>
<dbReference type="PANTHER" id="PTHR42907:SF1">
    <property type="entry name" value="FMN-LINKED OXIDOREDUCTASES SUPERFAMILY PROTEIN"/>
    <property type="match status" value="1"/>
</dbReference>
<dbReference type="InterPro" id="IPR013785">
    <property type="entry name" value="Aldolase_TIM"/>
</dbReference>
<reference evidence="5 6" key="1">
    <citation type="journal article" date="2018" name="ISME J.">
        <title>Endosymbiont genomes yield clues of tubeworm success.</title>
        <authorList>
            <person name="Li Y."/>
            <person name="Liles M.R."/>
            <person name="Halanych K.M."/>
        </authorList>
    </citation>
    <scope>NUCLEOTIDE SEQUENCE [LARGE SCALE GENOMIC DNA]</scope>
    <source>
        <strain evidence="5">A1462</strain>
    </source>
</reference>
<accession>A0A370DHK9</accession>
<evidence type="ECO:0000259" key="4">
    <source>
        <dbReference type="Pfam" id="PF01207"/>
    </source>
</evidence>
<dbReference type="AlphaFoldDB" id="A0A370DHK9"/>
<dbReference type="EMBL" id="QFXE01000015">
    <property type="protein sequence ID" value="RDH84361.1"/>
    <property type="molecule type" value="Genomic_DNA"/>
</dbReference>
<keyword evidence="2" id="KW-0521">NADP</keyword>
<evidence type="ECO:0000256" key="3">
    <source>
        <dbReference type="ARBA" id="ARBA00022884"/>
    </source>
</evidence>
<name>A0A370DHK9_9GAMM</name>
<keyword evidence="3" id="KW-0694">RNA-binding</keyword>
<dbReference type="InterPro" id="IPR004653">
    <property type="entry name" value="DusA"/>
</dbReference>
<evidence type="ECO:0000256" key="1">
    <source>
        <dbReference type="ARBA" id="ARBA00022555"/>
    </source>
</evidence>
<dbReference type="InterPro" id="IPR035587">
    <property type="entry name" value="DUS-like_FMN-bd"/>
</dbReference>
<proteinExistence type="predicted"/>